<organism evidence="3 4">
    <name type="scientific">Jeotgalibacillus proteolyticus</name>
    <dbReference type="NCBI Taxonomy" id="2082395"/>
    <lineage>
        <taxon>Bacteria</taxon>
        <taxon>Bacillati</taxon>
        <taxon>Bacillota</taxon>
        <taxon>Bacilli</taxon>
        <taxon>Bacillales</taxon>
        <taxon>Caryophanaceae</taxon>
        <taxon>Jeotgalibacillus</taxon>
    </lineage>
</organism>
<dbReference type="Proteomes" id="UP000239047">
    <property type="component" value="Unassembled WGS sequence"/>
</dbReference>
<evidence type="ECO:0000256" key="1">
    <source>
        <dbReference type="ARBA" id="ARBA00022723"/>
    </source>
</evidence>
<keyword evidence="1" id="KW-0479">Metal-binding</keyword>
<dbReference type="AlphaFoldDB" id="A0A2S5GDE5"/>
<dbReference type="InterPro" id="IPR004360">
    <property type="entry name" value="Glyas_Fos-R_dOase_dom"/>
</dbReference>
<comment type="caution">
    <text evidence="3">The sequence shown here is derived from an EMBL/GenBank/DDBJ whole genome shotgun (WGS) entry which is preliminary data.</text>
</comment>
<dbReference type="GO" id="GO:0004462">
    <property type="term" value="F:lactoylglutathione lyase activity"/>
    <property type="evidence" value="ECO:0007669"/>
    <property type="project" value="InterPro"/>
</dbReference>
<feature type="domain" description="VOC" evidence="2">
    <location>
        <begin position="167"/>
        <end position="285"/>
    </location>
</feature>
<dbReference type="InterPro" id="IPR037523">
    <property type="entry name" value="VOC_core"/>
</dbReference>
<dbReference type="SUPFAM" id="SSF54593">
    <property type="entry name" value="Glyoxalase/Bleomycin resistance protein/Dihydroxybiphenyl dioxygenase"/>
    <property type="match status" value="2"/>
</dbReference>
<dbReference type="GO" id="GO:0046872">
    <property type="term" value="F:metal ion binding"/>
    <property type="evidence" value="ECO:0007669"/>
    <property type="project" value="UniProtKB-KW"/>
</dbReference>
<name>A0A2S5GDE5_9BACL</name>
<dbReference type="EMBL" id="PREZ01000003">
    <property type="protein sequence ID" value="PPA70945.1"/>
    <property type="molecule type" value="Genomic_DNA"/>
</dbReference>
<dbReference type="PANTHER" id="PTHR43279">
    <property type="entry name" value="CATECHOL-2,3-DIOXYGENASE"/>
    <property type="match status" value="1"/>
</dbReference>
<reference evidence="3 4" key="1">
    <citation type="submission" date="2018-02" db="EMBL/GenBank/DDBJ databases">
        <title>Jeotgalibacillus proteolyticum sp. nov. a protease producing bacterium isolated from ocean sediments of Laizhou Bay.</title>
        <authorList>
            <person name="Li Y."/>
        </authorList>
    </citation>
    <scope>NUCLEOTIDE SEQUENCE [LARGE SCALE GENOMIC DNA]</scope>
    <source>
        <strain evidence="3 4">22-7</strain>
    </source>
</reference>
<dbReference type="PANTHER" id="PTHR43279:SF1">
    <property type="entry name" value="CATECHOL-2,3-DIOXYGENASE"/>
    <property type="match status" value="1"/>
</dbReference>
<dbReference type="InterPro" id="IPR029068">
    <property type="entry name" value="Glyas_Bleomycin-R_OHBP_Dase"/>
</dbReference>
<feature type="domain" description="VOC" evidence="2">
    <location>
        <begin position="10"/>
        <end position="126"/>
    </location>
</feature>
<dbReference type="OrthoDB" id="9792626at2"/>
<keyword evidence="4" id="KW-1185">Reference proteome</keyword>
<dbReference type="Pfam" id="PF00903">
    <property type="entry name" value="Glyoxalase"/>
    <property type="match status" value="1"/>
</dbReference>
<proteinExistence type="predicted"/>
<gene>
    <name evidence="3" type="ORF">C4B60_09180</name>
</gene>
<dbReference type="CDD" id="cd16359">
    <property type="entry name" value="VOC_BsCatE_like_C"/>
    <property type="match status" value="1"/>
</dbReference>
<dbReference type="Gene3D" id="3.10.180.10">
    <property type="entry name" value="2,3-Dihydroxybiphenyl 1,2-Dioxygenase, domain 1"/>
    <property type="match status" value="2"/>
</dbReference>
<sequence length="285" mass="32172">MTFHHYPATYVGEAAIKVQNLDRSITFYNQVLGFQLKHKDHSRASLTADGSNTLITLYEPEFPIPKEPNKTGLYHFALLLPNRSQLAGLVKHLVKYGVKLGSADHLVSEAFYFDDPDGNGIEVYTDRSPELWSWHNSEVQMAVDPINLEDLFSEPEEEWNGLPENTLMGHIHLHVSELVKTEEFYGKGLGFATVSKLGKQAIFMSTLNYHHHIGLNTWNGEGAATPSKNSPGLDWFSVVYPDAETRRSAIERLEELGYSIKVKEDIAIVWDPSGNQIHLKIRMPN</sequence>
<evidence type="ECO:0000313" key="3">
    <source>
        <dbReference type="EMBL" id="PPA70945.1"/>
    </source>
</evidence>
<protein>
    <submittedName>
        <fullName evidence="3">Glyoxalase</fullName>
    </submittedName>
</protein>
<evidence type="ECO:0000313" key="4">
    <source>
        <dbReference type="Proteomes" id="UP000239047"/>
    </source>
</evidence>
<accession>A0A2S5GDE5</accession>
<evidence type="ECO:0000259" key="2">
    <source>
        <dbReference type="PROSITE" id="PS51819"/>
    </source>
</evidence>
<dbReference type="PROSITE" id="PS00934">
    <property type="entry name" value="GLYOXALASE_I_1"/>
    <property type="match status" value="1"/>
</dbReference>
<dbReference type="RefSeq" id="WP_104057694.1">
    <property type="nucleotide sequence ID" value="NZ_PREZ01000003.1"/>
</dbReference>
<dbReference type="PROSITE" id="PS51819">
    <property type="entry name" value="VOC"/>
    <property type="match status" value="2"/>
</dbReference>
<dbReference type="InterPro" id="IPR018146">
    <property type="entry name" value="Glyoxalase_1_CS"/>
</dbReference>